<dbReference type="EMBL" id="LKCN02000007">
    <property type="protein sequence ID" value="RCI12204.1"/>
    <property type="molecule type" value="Genomic_DNA"/>
</dbReference>
<evidence type="ECO:0000313" key="2">
    <source>
        <dbReference type="EMBL" id="RCI12204.1"/>
    </source>
</evidence>
<organism evidence="2 3">
    <name type="scientific">Ophiocordyceps polyrhachis-furcata BCC 54312</name>
    <dbReference type="NCBI Taxonomy" id="1330021"/>
    <lineage>
        <taxon>Eukaryota</taxon>
        <taxon>Fungi</taxon>
        <taxon>Dikarya</taxon>
        <taxon>Ascomycota</taxon>
        <taxon>Pezizomycotina</taxon>
        <taxon>Sordariomycetes</taxon>
        <taxon>Hypocreomycetidae</taxon>
        <taxon>Hypocreales</taxon>
        <taxon>Ophiocordycipitaceae</taxon>
        <taxon>Ophiocordyceps</taxon>
    </lineage>
</organism>
<feature type="non-terminal residue" evidence="2">
    <location>
        <position position="193"/>
    </location>
</feature>
<name>A0A367LCQ5_9HYPO</name>
<accession>A0A367LCQ5</accession>
<keyword evidence="3" id="KW-1185">Reference proteome</keyword>
<sequence>MKVRIEMVSRPVQQGEGISSFDPSLYRVDLKRRPADQRFGRARAALSLQRGSSHLQGGGPDQSKRWPSIHPQSYSRGVDQYPRCKAFVTYAVSRESSFSLWKGEKKRGLMVDDTPAIGRPGPGQKPLHGDGEGERGGLGEKPIYVSVTSRMKPNRDGAQTMRTARTPPVSTFSFECAQGPGEKYSTLQKASTV</sequence>
<feature type="region of interest" description="Disordered" evidence="1">
    <location>
        <begin position="115"/>
        <end position="175"/>
    </location>
</feature>
<feature type="compositionally biased region" description="Basic and acidic residues" evidence="1">
    <location>
        <begin position="127"/>
        <end position="138"/>
    </location>
</feature>
<evidence type="ECO:0000313" key="3">
    <source>
        <dbReference type="Proteomes" id="UP000253664"/>
    </source>
</evidence>
<evidence type="ECO:0000256" key="1">
    <source>
        <dbReference type="SAM" id="MobiDB-lite"/>
    </source>
</evidence>
<protein>
    <submittedName>
        <fullName evidence="2">Uncharacterized protein</fullName>
    </submittedName>
</protein>
<feature type="region of interest" description="Disordered" evidence="1">
    <location>
        <begin position="47"/>
        <end position="75"/>
    </location>
</feature>
<feature type="compositionally biased region" description="Polar residues" evidence="1">
    <location>
        <begin position="160"/>
        <end position="173"/>
    </location>
</feature>
<gene>
    <name evidence="2" type="ORF">L249_0501</name>
</gene>
<comment type="caution">
    <text evidence="2">The sequence shown here is derived from an EMBL/GenBank/DDBJ whole genome shotgun (WGS) entry which is preliminary data.</text>
</comment>
<dbReference type="Proteomes" id="UP000253664">
    <property type="component" value="Unassembled WGS sequence"/>
</dbReference>
<proteinExistence type="predicted"/>
<reference evidence="2 3" key="1">
    <citation type="journal article" date="2015" name="BMC Genomics">
        <title>Insights from the genome of Ophiocordyceps polyrhachis-furcata to pathogenicity and host specificity in insect fungi.</title>
        <authorList>
            <person name="Wichadakul D."/>
            <person name="Kobmoo N."/>
            <person name="Ingsriswang S."/>
            <person name="Tangphatsornruang S."/>
            <person name="Chantasingh D."/>
            <person name="Luangsa-ard J.J."/>
            <person name="Eurwilaichitr L."/>
        </authorList>
    </citation>
    <scope>NUCLEOTIDE SEQUENCE [LARGE SCALE GENOMIC DNA]</scope>
    <source>
        <strain evidence="2 3">BCC 54312</strain>
    </source>
</reference>
<dbReference type="AlphaFoldDB" id="A0A367LCQ5"/>